<dbReference type="EMBL" id="CP002921">
    <property type="protein sequence ID" value="AEM57063.1"/>
    <property type="molecule type" value="Genomic_DNA"/>
</dbReference>
<dbReference type="KEGG" id="hhi:HAH_1453"/>
<dbReference type="Gene3D" id="1.20.5.340">
    <property type="match status" value="1"/>
</dbReference>
<dbReference type="AlphaFoldDB" id="G0HR78"/>
<evidence type="ECO:0000313" key="4">
    <source>
        <dbReference type="EMBL" id="AEM57063.1"/>
    </source>
</evidence>
<feature type="compositionally biased region" description="Gly residues" evidence="2">
    <location>
        <begin position="27"/>
        <end position="37"/>
    </location>
</feature>
<feature type="domain" description="DUF4349" evidence="3">
    <location>
        <begin position="74"/>
        <end position="290"/>
    </location>
</feature>
<evidence type="ECO:0000256" key="1">
    <source>
        <dbReference type="SAM" id="Coils"/>
    </source>
</evidence>
<feature type="region of interest" description="Disordered" evidence="2">
    <location>
        <begin position="304"/>
        <end position="342"/>
    </location>
</feature>
<gene>
    <name evidence="4" type="ordered locus">HAH_1453</name>
</gene>
<dbReference type="HOGENOM" id="CLU_046535_1_0_2"/>
<evidence type="ECO:0000256" key="2">
    <source>
        <dbReference type="SAM" id="MobiDB-lite"/>
    </source>
</evidence>
<dbReference type="Proteomes" id="UP000005629">
    <property type="component" value="Chromosome I"/>
</dbReference>
<dbReference type="RefSeq" id="WP_014040297.1">
    <property type="nucleotide sequence ID" value="NC_015948.1"/>
</dbReference>
<organism evidence="4 5">
    <name type="scientific">Haloarcula hispanica (strain ATCC 33960 / DSM 4426 / JCM 8911 / NBRC 102182 / NCIMB 2187 / VKM B-1755)</name>
    <dbReference type="NCBI Taxonomy" id="634497"/>
    <lineage>
        <taxon>Archaea</taxon>
        <taxon>Methanobacteriati</taxon>
        <taxon>Methanobacteriota</taxon>
        <taxon>Stenosarchaea group</taxon>
        <taxon>Halobacteria</taxon>
        <taxon>Halobacteriales</taxon>
        <taxon>Haloarculaceae</taxon>
        <taxon>Haloarcula</taxon>
    </lineage>
</organism>
<proteinExistence type="predicted"/>
<dbReference type="Pfam" id="PF14257">
    <property type="entry name" value="DUF4349"/>
    <property type="match status" value="1"/>
</dbReference>
<protein>
    <recommendedName>
        <fullName evidence="3">DUF4349 domain-containing protein</fullName>
    </recommendedName>
</protein>
<evidence type="ECO:0000313" key="5">
    <source>
        <dbReference type="Proteomes" id="UP000005629"/>
    </source>
</evidence>
<evidence type="ECO:0000259" key="3">
    <source>
        <dbReference type="Pfam" id="PF14257"/>
    </source>
</evidence>
<dbReference type="eggNOG" id="arCOG04609">
    <property type="taxonomic scope" value="Archaea"/>
</dbReference>
<feature type="region of interest" description="Disordered" evidence="2">
    <location>
        <begin position="27"/>
        <end position="65"/>
    </location>
</feature>
<sequence length="342" mass="36583">MASRIRVLAVVGLLLLAGCTGMGGSGDAGEAQGGGDGAQMSSGDGGSSQPVEADSEANAADSGNIQAGDAAADRAIIRNGRMVVEVENYSTTADAIAARARTSGGYVSDSNRELHRSDGEAWYTGYTGYIVVRVPSEEYEPTQSMVSEQGTVRSEETTTKDVTDKLVDLEARLTNLRERRDRLRTFYEQANSTAELLRIEEELSSVQSDIERLEAQKRSLEQRVAYSTLRVEIHEPAPEPSAQQVPYHERSLVAAFLSSVTDVYVFTRGLLVTAASLAPWLVVLAVPVVGGRRLLRGRSVPLLGRRGASEPATEDSAGGGESDAPQQESTEESDMESPDRDA</sequence>
<dbReference type="PROSITE" id="PS51257">
    <property type="entry name" value="PROKAR_LIPOPROTEIN"/>
    <property type="match status" value="1"/>
</dbReference>
<keyword evidence="1" id="KW-0175">Coiled coil</keyword>
<dbReference type="OrthoDB" id="242217at2157"/>
<accession>G0HR78</accession>
<dbReference type="InterPro" id="IPR025645">
    <property type="entry name" value="DUF4349"/>
</dbReference>
<dbReference type="STRING" id="634497.HAH_1453"/>
<name>G0HR78_HALHT</name>
<dbReference type="GeneID" id="23806055"/>
<feature type="coiled-coil region" evidence="1">
    <location>
        <begin position="159"/>
        <end position="230"/>
    </location>
</feature>
<reference evidence="4 5" key="1">
    <citation type="journal article" date="2011" name="J. Bacteriol.">
        <title>Complete genome sequence of Haloarcula hispanica, a model haloarchaeon for studying genetics, metabolism, and virus-host interaction.</title>
        <authorList>
            <person name="Liu H."/>
            <person name="Wu Z."/>
            <person name="Li M."/>
            <person name="Zhang F."/>
            <person name="Zheng H."/>
            <person name="Han J."/>
            <person name="Liu J."/>
            <person name="Zhou J."/>
            <person name="Wang S."/>
            <person name="Xiang H."/>
        </authorList>
    </citation>
    <scope>NUCLEOTIDE SEQUENCE [LARGE SCALE GENOMIC DNA]</scope>
    <source>
        <strain evidence="5">ATCC 33960 / DSM 4426 / JCM 8911 / NBRC 102182 / NCIMB 2187 / VKM B-1755</strain>
    </source>
</reference>